<reference evidence="4" key="1">
    <citation type="journal article" date="2019" name="Int. J. Syst. Evol. Microbiol.">
        <title>The Global Catalogue of Microorganisms (GCM) 10K type strain sequencing project: providing services to taxonomists for standard genome sequencing and annotation.</title>
        <authorList>
            <consortium name="The Broad Institute Genomics Platform"/>
            <consortium name="The Broad Institute Genome Sequencing Center for Infectious Disease"/>
            <person name="Wu L."/>
            <person name="Ma J."/>
        </authorList>
    </citation>
    <scope>NUCLEOTIDE SEQUENCE [LARGE SCALE GENOMIC DNA]</scope>
    <source>
        <strain evidence="4">JCM 10411</strain>
    </source>
</reference>
<evidence type="ECO:0000256" key="2">
    <source>
        <dbReference type="SAM" id="MobiDB-lite"/>
    </source>
</evidence>
<feature type="compositionally biased region" description="Basic and acidic residues" evidence="2">
    <location>
        <begin position="119"/>
        <end position="135"/>
    </location>
</feature>
<dbReference type="Gene3D" id="1.10.150.130">
    <property type="match status" value="1"/>
</dbReference>
<organism evidence="3 4">
    <name type="scientific">Streptomyces chlorus</name>
    <dbReference type="NCBI Taxonomy" id="887452"/>
    <lineage>
        <taxon>Bacteria</taxon>
        <taxon>Bacillati</taxon>
        <taxon>Actinomycetota</taxon>
        <taxon>Actinomycetes</taxon>
        <taxon>Kitasatosporales</taxon>
        <taxon>Streptomycetaceae</taxon>
        <taxon>Streptomyces</taxon>
    </lineage>
</organism>
<proteinExistence type="predicted"/>
<gene>
    <name evidence="3" type="ORF">ACFPZI_17905</name>
</gene>
<name>A0ABW1E085_9ACTN</name>
<dbReference type="EMBL" id="JBHSOA010000037">
    <property type="protein sequence ID" value="MFC5853611.1"/>
    <property type="molecule type" value="Genomic_DNA"/>
</dbReference>
<accession>A0ABW1E085</accession>
<dbReference type="InterPro" id="IPR010998">
    <property type="entry name" value="Integrase_recombinase_N"/>
</dbReference>
<feature type="region of interest" description="Disordered" evidence="2">
    <location>
        <begin position="69"/>
        <end position="135"/>
    </location>
</feature>
<feature type="compositionally biased region" description="Low complexity" evidence="2">
    <location>
        <begin position="91"/>
        <end position="100"/>
    </location>
</feature>
<sequence>MVHLESLPAIRLLPLLGGRQVSTFDHKVVEAFILGMERNGVGLAAQANAFDKPKAILLDAHRLGLFDDDPVSGVKPPQYDRLRLADPLQHPPQALRQRAPQPRRLRTPAPHGQAHAGRMTHERVSTITGEGRRTQ</sequence>
<comment type="caution">
    <text evidence="3">The sequence shown here is derived from an EMBL/GenBank/DDBJ whole genome shotgun (WGS) entry which is preliminary data.</text>
</comment>
<keyword evidence="4" id="KW-1185">Reference proteome</keyword>
<evidence type="ECO:0000313" key="4">
    <source>
        <dbReference type="Proteomes" id="UP001596180"/>
    </source>
</evidence>
<protein>
    <submittedName>
        <fullName evidence="3">Uncharacterized protein</fullName>
    </submittedName>
</protein>
<dbReference type="Proteomes" id="UP001596180">
    <property type="component" value="Unassembled WGS sequence"/>
</dbReference>
<dbReference type="RefSeq" id="WP_381364152.1">
    <property type="nucleotide sequence ID" value="NZ_JBHSOA010000037.1"/>
</dbReference>
<evidence type="ECO:0000313" key="3">
    <source>
        <dbReference type="EMBL" id="MFC5853611.1"/>
    </source>
</evidence>
<keyword evidence="1" id="KW-0238">DNA-binding</keyword>
<evidence type="ECO:0000256" key="1">
    <source>
        <dbReference type="ARBA" id="ARBA00023125"/>
    </source>
</evidence>